<dbReference type="InterPro" id="IPR013264">
    <property type="entry name" value="DNAG_N"/>
</dbReference>
<evidence type="ECO:0000256" key="8">
    <source>
        <dbReference type="ARBA" id="ARBA00022833"/>
    </source>
</evidence>
<keyword evidence="7 12" id="KW-0863">Zinc-finger</keyword>
<comment type="function">
    <text evidence="12">RNA polymerase that catalyzes the synthesis of short RNA molecules used as primers for DNA polymerase during DNA replication.</text>
</comment>
<dbReference type="AlphaFoldDB" id="A0AA43QYN8"/>
<evidence type="ECO:0000256" key="11">
    <source>
        <dbReference type="ARBA" id="ARBA00023163"/>
    </source>
</evidence>
<accession>A0AA43QYN8</accession>
<proteinExistence type="inferred from homology"/>
<dbReference type="SUPFAM" id="SSF57783">
    <property type="entry name" value="Zinc beta-ribbon"/>
    <property type="match status" value="1"/>
</dbReference>
<reference evidence="14" key="1">
    <citation type="submission" date="2022-11" db="EMBL/GenBank/DDBJ databases">
        <title>Draft genome of Mycoplasma arginini isolated from fly.</title>
        <authorList>
            <person name="Severgnini M."/>
            <person name="Gioia G."/>
            <person name="Cremonesi P."/>
            <person name="Moroni P."/>
            <person name="Addis M.F."/>
            <person name="Castiglioni B."/>
        </authorList>
    </citation>
    <scope>NUCLEOTIDE SEQUENCE</scope>
    <source>
        <strain evidence="14">QMP CG1-1632</strain>
    </source>
</reference>
<keyword evidence="1 12" id="KW-0240">DNA-directed RNA polymerase</keyword>
<dbReference type="PROSITE" id="PS50880">
    <property type="entry name" value="TOPRIM"/>
    <property type="match status" value="1"/>
</dbReference>
<dbReference type="Pfam" id="PF01807">
    <property type="entry name" value="Zn_ribbon_DnaG"/>
    <property type="match status" value="1"/>
</dbReference>
<dbReference type="Proteomes" id="UP001162175">
    <property type="component" value="Unassembled WGS sequence"/>
</dbReference>
<name>A0AA43QYN8_MYCAR</name>
<evidence type="ECO:0000256" key="3">
    <source>
        <dbReference type="ARBA" id="ARBA00022679"/>
    </source>
</evidence>
<keyword evidence="9" id="KW-0460">Magnesium</keyword>
<dbReference type="InterPro" id="IPR006171">
    <property type="entry name" value="TOPRIM_dom"/>
</dbReference>
<dbReference type="InterPro" id="IPR037068">
    <property type="entry name" value="DNA_primase_core_N_sf"/>
</dbReference>
<keyword evidence="10 12" id="KW-0238">DNA-binding</keyword>
<dbReference type="HAMAP" id="MF_00974">
    <property type="entry name" value="DNA_primase_DnaG"/>
    <property type="match status" value="1"/>
</dbReference>
<evidence type="ECO:0000256" key="9">
    <source>
        <dbReference type="ARBA" id="ARBA00022842"/>
    </source>
</evidence>
<keyword evidence="5 12" id="KW-0235">DNA replication</keyword>
<dbReference type="InterPro" id="IPR050219">
    <property type="entry name" value="DnaG_primase"/>
</dbReference>
<evidence type="ECO:0000259" key="13">
    <source>
        <dbReference type="PROSITE" id="PS50880"/>
    </source>
</evidence>
<dbReference type="InterPro" id="IPR036977">
    <property type="entry name" value="DNA_primase_Znf_CHC2"/>
</dbReference>
<evidence type="ECO:0000256" key="12">
    <source>
        <dbReference type="HAMAP-Rule" id="MF_00974"/>
    </source>
</evidence>
<keyword evidence="6 12" id="KW-0479">Metal-binding</keyword>
<dbReference type="EC" id="2.7.7.101" evidence="12"/>
<dbReference type="Gene3D" id="3.90.980.10">
    <property type="entry name" value="DNA primase, catalytic core, N-terminal domain"/>
    <property type="match status" value="1"/>
</dbReference>
<dbReference type="GO" id="GO:0006269">
    <property type="term" value="P:DNA replication, synthesis of primer"/>
    <property type="evidence" value="ECO:0007669"/>
    <property type="project" value="UniProtKB-UniRule"/>
</dbReference>
<dbReference type="Pfam" id="PF13662">
    <property type="entry name" value="Toprim_4"/>
    <property type="match status" value="1"/>
</dbReference>
<keyword evidence="11 12" id="KW-0804">Transcription</keyword>
<comment type="catalytic activity">
    <reaction evidence="12">
        <text>ssDNA + n NTP = ssDNA/pppN(pN)n-1 hybrid + (n-1) diphosphate.</text>
        <dbReference type="EC" id="2.7.7.101"/>
    </reaction>
</comment>
<comment type="domain">
    <text evidence="12">Contains an N-terminal zinc-binding domain, a central core domain that contains the primase activity, and a C-terminal DnaB-binding domain.</text>
</comment>
<protein>
    <recommendedName>
        <fullName evidence="12">DNA primase</fullName>
        <ecNumber evidence="12">2.7.7.101</ecNumber>
    </recommendedName>
</protein>
<feature type="domain" description="Toprim" evidence="13">
    <location>
        <begin position="253"/>
        <end position="336"/>
    </location>
</feature>
<evidence type="ECO:0000256" key="2">
    <source>
        <dbReference type="ARBA" id="ARBA00022515"/>
    </source>
</evidence>
<evidence type="ECO:0000256" key="6">
    <source>
        <dbReference type="ARBA" id="ARBA00022723"/>
    </source>
</evidence>
<dbReference type="InterPro" id="IPR030846">
    <property type="entry name" value="DnaG_bac"/>
</dbReference>
<dbReference type="CDD" id="cd03364">
    <property type="entry name" value="TOPRIM_DnaG_primases"/>
    <property type="match status" value="1"/>
</dbReference>
<comment type="similarity">
    <text evidence="12">Belongs to the DnaG primase family.</text>
</comment>
<comment type="subunit">
    <text evidence="12">Monomer. Interacts with DnaB.</text>
</comment>
<dbReference type="GO" id="GO:0003899">
    <property type="term" value="F:DNA-directed RNA polymerase activity"/>
    <property type="evidence" value="ECO:0007669"/>
    <property type="project" value="UniProtKB-UniRule"/>
</dbReference>
<dbReference type="FunFam" id="3.90.580.10:FF:000001">
    <property type="entry name" value="DNA primase"/>
    <property type="match status" value="1"/>
</dbReference>
<dbReference type="PANTHER" id="PTHR30313">
    <property type="entry name" value="DNA PRIMASE"/>
    <property type="match status" value="1"/>
</dbReference>
<organism evidence="14 15">
    <name type="scientific">Mycoplasmopsis arginini</name>
    <name type="common">Mycoplasma arginini</name>
    <dbReference type="NCBI Taxonomy" id="2094"/>
    <lineage>
        <taxon>Bacteria</taxon>
        <taxon>Bacillati</taxon>
        <taxon>Mycoplasmatota</taxon>
        <taxon>Mycoplasmoidales</taxon>
        <taxon>Metamycoplasmataceae</taxon>
        <taxon>Mycoplasmopsis</taxon>
    </lineage>
</organism>
<keyword evidence="3 12" id="KW-0808">Transferase</keyword>
<evidence type="ECO:0000313" key="15">
    <source>
        <dbReference type="Proteomes" id="UP001162175"/>
    </source>
</evidence>
<keyword evidence="2 12" id="KW-0639">Primosome</keyword>
<dbReference type="GO" id="GO:0003677">
    <property type="term" value="F:DNA binding"/>
    <property type="evidence" value="ECO:0007669"/>
    <property type="project" value="UniProtKB-KW"/>
</dbReference>
<comment type="caution">
    <text evidence="14">The sequence shown here is derived from an EMBL/GenBank/DDBJ whole genome shotgun (WGS) entry which is preliminary data.</text>
</comment>
<dbReference type="GO" id="GO:1990077">
    <property type="term" value="C:primosome complex"/>
    <property type="evidence" value="ECO:0007669"/>
    <property type="project" value="UniProtKB-KW"/>
</dbReference>
<dbReference type="SUPFAM" id="SSF56731">
    <property type="entry name" value="DNA primase core"/>
    <property type="match status" value="1"/>
</dbReference>
<evidence type="ECO:0000256" key="10">
    <source>
        <dbReference type="ARBA" id="ARBA00023125"/>
    </source>
</evidence>
<keyword evidence="8 12" id="KW-0862">Zinc</keyword>
<dbReference type="Pfam" id="PF08275">
    <property type="entry name" value="DNAG_N"/>
    <property type="match status" value="1"/>
</dbReference>
<evidence type="ECO:0000256" key="7">
    <source>
        <dbReference type="ARBA" id="ARBA00022771"/>
    </source>
</evidence>
<evidence type="ECO:0000256" key="5">
    <source>
        <dbReference type="ARBA" id="ARBA00022705"/>
    </source>
</evidence>
<comment type="cofactor">
    <cofactor evidence="12">
        <name>Zn(2+)</name>
        <dbReference type="ChEBI" id="CHEBI:29105"/>
    </cofactor>
    <text evidence="12">Binds 1 zinc ion per monomer.</text>
</comment>
<evidence type="ECO:0000256" key="4">
    <source>
        <dbReference type="ARBA" id="ARBA00022695"/>
    </source>
</evidence>
<dbReference type="PANTHER" id="PTHR30313:SF2">
    <property type="entry name" value="DNA PRIMASE"/>
    <property type="match status" value="1"/>
</dbReference>
<dbReference type="Gene3D" id="3.40.1360.10">
    <property type="match status" value="1"/>
</dbReference>
<dbReference type="InterPro" id="IPR034151">
    <property type="entry name" value="TOPRIM_DnaG_bac"/>
</dbReference>
<dbReference type="SMART" id="SM00493">
    <property type="entry name" value="TOPRIM"/>
    <property type="match status" value="1"/>
</dbReference>
<dbReference type="GO" id="GO:0005737">
    <property type="term" value="C:cytoplasm"/>
    <property type="evidence" value="ECO:0007669"/>
    <property type="project" value="TreeGrafter"/>
</dbReference>
<dbReference type="InterPro" id="IPR002694">
    <property type="entry name" value="Znf_CHC2"/>
</dbReference>
<evidence type="ECO:0000256" key="1">
    <source>
        <dbReference type="ARBA" id="ARBA00022478"/>
    </source>
</evidence>
<dbReference type="GO" id="GO:0008270">
    <property type="term" value="F:zinc ion binding"/>
    <property type="evidence" value="ECO:0007669"/>
    <property type="project" value="UniProtKB-UniRule"/>
</dbReference>
<dbReference type="SMART" id="SM00400">
    <property type="entry name" value="ZnF_CHCC"/>
    <property type="match status" value="1"/>
</dbReference>
<dbReference type="InterPro" id="IPR006295">
    <property type="entry name" value="DNA_primase_DnaG"/>
</dbReference>
<dbReference type="GO" id="GO:0000428">
    <property type="term" value="C:DNA-directed RNA polymerase complex"/>
    <property type="evidence" value="ECO:0007669"/>
    <property type="project" value="UniProtKB-KW"/>
</dbReference>
<keyword evidence="4 12" id="KW-0548">Nucleotidyltransferase</keyword>
<gene>
    <name evidence="12 14" type="primary">dnaG</name>
    <name evidence="14" type="ORF">DCBHLPFO_00570</name>
</gene>
<dbReference type="NCBIfam" id="TIGR01391">
    <property type="entry name" value="dnaG"/>
    <property type="match status" value="1"/>
</dbReference>
<sequence length="649" mass="76068">MIKENIWEFVISKSDIVNIVGQYVSLTKQGKNYKACCPFHGEKTPSFIVSPEKNIFKCFGCGKSGNAIKFIEFKENLSSIDALKFLAKKQNLDISQFGDFSNKGNFSNEHFKILEVNKSASNFFRYQITFEKSNFLKDYLKKRDLSEEIIKEFQIGFASKDKSIYDTLKEHQFDSFEIFNSSLVSSYDNKNFFNDRLIFPIHDEIGNIVAFSGRDITGLQNPKYLNSAETIVFKKNEVMFNYFHAKEEIFKQKEVYLVEGQFDCIALHKTNVKNVVAIMGTSLSINHLKELSNKTITLFFDNDSAGKAATLKNLKIILYYASKHQINVKFVVNNLNKDPDEIYKLDQGITLKTLCENKIDIVEYLFNLCKENIQYNSQSFEKNKKFEEIFEYIYYVDKSLVLMLKEKLIASNILNKELFEYYLSNSKPYFPSDPFFKNKVADSKIRNNFNEIRSQNIQSKNFDVNFDNLFLNKDNFQESNNIKQNLKINKQLNNLNYKKTKLREGLSSHYTLLKDILLMSLNQEVFIKQWRNDKFHQLDLKDESQKSLRKLITYIIRKSKQGYKINQNNLISFIENDIKEISKTNRNDLVKEYKSYLEEAIRLSQIISDNNLNNQDLDLMLNKVDEFVERRTKTGKQILIFNKGEKNAK</sequence>
<dbReference type="EMBL" id="JAPFAR010000020">
    <property type="protein sequence ID" value="MDI3349458.1"/>
    <property type="molecule type" value="Genomic_DNA"/>
</dbReference>
<evidence type="ECO:0000313" key="14">
    <source>
        <dbReference type="EMBL" id="MDI3349458.1"/>
    </source>
</evidence>
<dbReference type="Gene3D" id="3.90.580.10">
    <property type="entry name" value="Zinc finger, CHC2-type domain"/>
    <property type="match status" value="1"/>
</dbReference>
<dbReference type="RefSeq" id="WP_282459047.1">
    <property type="nucleotide sequence ID" value="NZ_JAPFAR010000020.1"/>
</dbReference>
<feature type="zinc finger region" description="CHC2-type" evidence="12">
    <location>
        <begin position="37"/>
        <end position="61"/>
    </location>
</feature>